<reference evidence="1" key="1">
    <citation type="journal article" date="2014" name="Int. J. Syst. Evol. Microbiol.">
        <title>Complete genome sequence of Corynebacterium casei LMG S-19264T (=DSM 44701T), isolated from a smear-ripened cheese.</title>
        <authorList>
            <consortium name="US DOE Joint Genome Institute (JGI-PGF)"/>
            <person name="Walter F."/>
            <person name="Albersmeier A."/>
            <person name="Kalinowski J."/>
            <person name="Ruckert C."/>
        </authorList>
    </citation>
    <scope>NUCLEOTIDE SEQUENCE</scope>
    <source>
        <strain evidence="1">CGMCC 4.5737</strain>
    </source>
</reference>
<dbReference type="AlphaFoldDB" id="A0A8J3FYL5"/>
<accession>A0A8J3FYL5</accession>
<organism evidence="1 2">
    <name type="scientific">Longimycelium tulufanense</name>
    <dbReference type="NCBI Taxonomy" id="907463"/>
    <lineage>
        <taxon>Bacteria</taxon>
        <taxon>Bacillati</taxon>
        <taxon>Actinomycetota</taxon>
        <taxon>Actinomycetes</taxon>
        <taxon>Pseudonocardiales</taxon>
        <taxon>Pseudonocardiaceae</taxon>
        <taxon>Longimycelium</taxon>
    </lineage>
</organism>
<proteinExistence type="predicted"/>
<dbReference type="Proteomes" id="UP000637578">
    <property type="component" value="Unassembled WGS sequence"/>
</dbReference>
<protein>
    <submittedName>
        <fullName evidence="1">Uncharacterized protein</fullName>
    </submittedName>
</protein>
<gene>
    <name evidence="1" type="ORF">GCM10012275_49630</name>
</gene>
<evidence type="ECO:0000313" key="1">
    <source>
        <dbReference type="EMBL" id="GGM73082.1"/>
    </source>
</evidence>
<keyword evidence="2" id="KW-1185">Reference proteome</keyword>
<sequence>MTSGVQIPTPRTLEGVDTCTLLQPDDLAGLGGVRGGPRRNQLYPESCLYRLGGAADDSAAAAFYKPFEQVKAQQPEGSPVLTKGHSTWLRCRADQGYQTCSAAIAVRPDRTLAVVLSRRDTPREKVVEALNQLAVTALERLPTT</sequence>
<comment type="caution">
    <text evidence="1">The sequence shown here is derived from an EMBL/GenBank/DDBJ whole genome shotgun (WGS) entry which is preliminary data.</text>
</comment>
<evidence type="ECO:0000313" key="2">
    <source>
        <dbReference type="Proteomes" id="UP000637578"/>
    </source>
</evidence>
<dbReference type="EMBL" id="BMMK01000029">
    <property type="protein sequence ID" value="GGM73082.1"/>
    <property type="molecule type" value="Genomic_DNA"/>
</dbReference>
<name>A0A8J3FYL5_9PSEU</name>
<reference evidence="1" key="2">
    <citation type="submission" date="2020-09" db="EMBL/GenBank/DDBJ databases">
        <authorList>
            <person name="Sun Q."/>
            <person name="Zhou Y."/>
        </authorList>
    </citation>
    <scope>NUCLEOTIDE SEQUENCE</scope>
    <source>
        <strain evidence="1">CGMCC 4.5737</strain>
    </source>
</reference>